<keyword evidence="1" id="KW-0812">Transmembrane</keyword>
<dbReference type="GeneID" id="93575391"/>
<evidence type="ECO:0000256" key="1">
    <source>
        <dbReference type="SAM" id="Phobius"/>
    </source>
</evidence>
<evidence type="ECO:0000313" key="3">
    <source>
        <dbReference type="Proteomes" id="UP000184499"/>
    </source>
</evidence>
<reference evidence="3" key="1">
    <citation type="journal article" date="2017" name="Genome Biol.">
        <title>Comparative genomics reveals high biological diversity and specific adaptations in the industrially and medically important fungal genus Aspergillus.</title>
        <authorList>
            <person name="de Vries R.P."/>
            <person name="Riley R."/>
            <person name="Wiebenga A."/>
            <person name="Aguilar-Osorio G."/>
            <person name="Amillis S."/>
            <person name="Uchima C.A."/>
            <person name="Anderluh G."/>
            <person name="Asadollahi M."/>
            <person name="Askin M."/>
            <person name="Barry K."/>
            <person name="Battaglia E."/>
            <person name="Bayram O."/>
            <person name="Benocci T."/>
            <person name="Braus-Stromeyer S.A."/>
            <person name="Caldana C."/>
            <person name="Canovas D."/>
            <person name="Cerqueira G.C."/>
            <person name="Chen F."/>
            <person name="Chen W."/>
            <person name="Choi C."/>
            <person name="Clum A."/>
            <person name="Dos Santos R.A."/>
            <person name="Damasio A.R."/>
            <person name="Diallinas G."/>
            <person name="Emri T."/>
            <person name="Fekete E."/>
            <person name="Flipphi M."/>
            <person name="Freyberg S."/>
            <person name="Gallo A."/>
            <person name="Gournas C."/>
            <person name="Habgood R."/>
            <person name="Hainaut M."/>
            <person name="Harispe M.L."/>
            <person name="Henrissat B."/>
            <person name="Hilden K.S."/>
            <person name="Hope R."/>
            <person name="Hossain A."/>
            <person name="Karabika E."/>
            <person name="Karaffa L."/>
            <person name="Karanyi Z."/>
            <person name="Krasevec N."/>
            <person name="Kuo A."/>
            <person name="Kusch H."/>
            <person name="LaButti K."/>
            <person name="Lagendijk E.L."/>
            <person name="Lapidus A."/>
            <person name="Levasseur A."/>
            <person name="Lindquist E."/>
            <person name="Lipzen A."/>
            <person name="Logrieco A.F."/>
            <person name="MacCabe A."/>
            <person name="Maekelae M.R."/>
            <person name="Malavazi I."/>
            <person name="Melin P."/>
            <person name="Meyer V."/>
            <person name="Mielnichuk N."/>
            <person name="Miskei M."/>
            <person name="Molnar A.P."/>
            <person name="Mule G."/>
            <person name="Ngan C.Y."/>
            <person name="Orejas M."/>
            <person name="Orosz E."/>
            <person name="Ouedraogo J.P."/>
            <person name="Overkamp K.M."/>
            <person name="Park H.-S."/>
            <person name="Perrone G."/>
            <person name="Piumi F."/>
            <person name="Punt P.J."/>
            <person name="Ram A.F."/>
            <person name="Ramon A."/>
            <person name="Rauscher S."/>
            <person name="Record E."/>
            <person name="Riano-Pachon D.M."/>
            <person name="Robert V."/>
            <person name="Roehrig J."/>
            <person name="Ruller R."/>
            <person name="Salamov A."/>
            <person name="Salih N.S."/>
            <person name="Samson R.A."/>
            <person name="Sandor E."/>
            <person name="Sanguinetti M."/>
            <person name="Schuetze T."/>
            <person name="Sepcic K."/>
            <person name="Shelest E."/>
            <person name="Sherlock G."/>
            <person name="Sophianopoulou V."/>
            <person name="Squina F.M."/>
            <person name="Sun H."/>
            <person name="Susca A."/>
            <person name="Todd R.B."/>
            <person name="Tsang A."/>
            <person name="Unkles S.E."/>
            <person name="van de Wiele N."/>
            <person name="van Rossen-Uffink D."/>
            <person name="Oliveira J.V."/>
            <person name="Vesth T.C."/>
            <person name="Visser J."/>
            <person name="Yu J.-H."/>
            <person name="Zhou M."/>
            <person name="Andersen M.R."/>
            <person name="Archer D.B."/>
            <person name="Baker S.E."/>
            <person name="Benoit I."/>
            <person name="Brakhage A.A."/>
            <person name="Braus G.H."/>
            <person name="Fischer R."/>
            <person name="Frisvad J.C."/>
            <person name="Goldman G.H."/>
            <person name="Houbraken J."/>
            <person name="Oakley B."/>
            <person name="Pocsi I."/>
            <person name="Scazzocchio C."/>
            <person name="Seiboth B."/>
            <person name="vanKuyk P.A."/>
            <person name="Wortman J."/>
            <person name="Dyer P.S."/>
            <person name="Grigoriev I.V."/>
        </authorList>
    </citation>
    <scope>NUCLEOTIDE SEQUENCE [LARGE SCALE GENOMIC DNA]</scope>
    <source>
        <strain evidence="3">CBS 101740 / IMI 381727 / IBT 21946</strain>
    </source>
</reference>
<accession>A0A1L9UB61</accession>
<keyword evidence="3" id="KW-1185">Reference proteome</keyword>
<dbReference type="AlphaFoldDB" id="A0A1L9UB61"/>
<dbReference type="Proteomes" id="UP000184499">
    <property type="component" value="Unassembled WGS sequence"/>
</dbReference>
<feature type="transmembrane region" description="Helical" evidence="1">
    <location>
        <begin position="61"/>
        <end position="80"/>
    </location>
</feature>
<proteinExistence type="predicted"/>
<dbReference type="EMBL" id="KV878690">
    <property type="protein sequence ID" value="OJJ68783.1"/>
    <property type="molecule type" value="Genomic_DNA"/>
</dbReference>
<evidence type="ECO:0000313" key="2">
    <source>
        <dbReference type="EMBL" id="OJJ68783.1"/>
    </source>
</evidence>
<sequence>MHLILLIMNPQPTKSEPRLPNKVLLLRCGNCNLHRYHIRTPTLREALGIRVTYLVQTFSNFTMIGTGFLVTPFAIYARLLDLLNSQYKQLEQFLSSRDDYFTS</sequence>
<keyword evidence="1" id="KW-1133">Transmembrane helix</keyword>
<name>A0A1L9UB61_ASPBC</name>
<protein>
    <submittedName>
        <fullName evidence="2">Uncharacterized protein</fullName>
    </submittedName>
</protein>
<dbReference type="RefSeq" id="XP_067476032.1">
    <property type="nucleotide sequence ID" value="XM_067622903.1"/>
</dbReference>
<dbReference type="VEuPathDB" id="FungiDB:ASPBRDRAFT_314741"/>
<organism evidence="2 3">
    <name type="scientific">Aspergillus brasiliensis (strain CBS 101740 / IMI 381727 / IBT 21946)</name>
    <dbReference type="NCBI Taxonomy" id="767769"/>
    <lineage>
        <taxon>Eukaryota</taxon>
        <taxon>Fungi</taxon>
        <taxon>Dikarya</taxon>
        <taxon>Ascomycota</taxon>
        <taxon>Pezizomycotina</taxon>
        <taxon>Eurotiomycetes</taxon>
        <taxon>Eurotiomycetidae</taxon>
        <taxon>Eurotiales</taxon>
        <taxon>Aspergillaceae</taxon>
        <taxon>Aspergillus</taxon>
        <taxon>Aspergillus subgen. Circumdati</taxon>
    </lineage>
</organism>
<gene>
    <name evidence="2" type="ORF">ASPBRDRAFT_314741</name>
</gene>
<keyword evidence="1" id="KW-0472">Membrane</keyword>